<dbReference type="InterPro" id="IPR051327">
    <property type="entry name" value="MATE_MepA_subfamily"/>
</dbReference>
<sequence length="470" mass="49162">MGAENKGADAVASEGGSDSKAFLATESLGRLMARLAIPTVVAQLVNLLYGIVDRVFIGHIPGVGADALTGVGVCLPIVLLIASFSAFAGAGGAPLASIALGNGDAGRANRIMANVVTLLVIFAVCLIVVFALFGRSLLGLFGASEATLPYAWSYLSIYLVGTFFVMAYLGLCPFLLAQGDSKYALIAVATGAVLNIVLDPLLIFVCGMGIQGAAVASVVSQGVSAALTVAFLRRKSSVFRVEARLVRPEGEIVRPVLALGGAPFFMQATESLIIVVLNGTLQTYGGDLYVGALTILQSILQLLFAPANGFTQGVQPIVSYSYGARLFDRVKRAAKRLIAVSFAFEFVCAVAVMLFPASIAQLFTEDAQLVELVGEVAPVFIAGMSLMGLQLGMQSIFMGLGQAKLSLAVATVRKIVLLIPLALVLPHFVGVWGVYFAEPLSDVLSVAFCSTLFLVNIRSILSERALEKVA</sequence>
<accession>A0ABM7WGM8</accession>
<name>A0ABM7WGM8_9ACTN</name>
<dbReference type="CDD" id="cd13143">
    <property type="entry name" value="MATE_MepA_like"/>
    <property type="match status" value="1"/>
</dbReference>
<feature type="transmembrane region" description="Helical" evidence="10">
    <location>
        <begin position="210"/>
        <end position="232"/>
    </location>
</feature>
<dbReference type="EMBL" id="AP025564">
    <property type="protein sequence ID" value="BDE95395.1"/>
    <property type="molecule type" value="Genomic_DNA"/>
</dbReference>
<evidence type="ECO:0000256" key="3">
    <source>
        <dbReference type="ARBA" id="ARBA00022106"/>
    </source>
</evidence>
<keyword evidence="5" id="KW-1003">Cell membrane</keyword>
<dbReference type="PANTHER" id="PTHR43823">
    <property type="entry name" value="SPORULATION PROTEIN YKVU"/>
    <property type="match status" value="1"/>
</dbReference>
<feature type="transmembrane region" description="Helical" evidence="10">
    <location>
        <begin position="153"/>
        <end position="176"/>
    </location>
</feature>
<dbReference type="PIRSF" id="PIRSF006603">
    <property type="entry name" value="DinF"/>
    <property type="match status" value="1"/>
</dbReference>
<evidence type="ECO:0000256" key="8">
    <source>
        <dbReference type="ARBA" id="ARBA00023136"/>
    </source>
</evidence>
<keyword evidence="12" id="KW-1185">Reference proteome</keyword>
<protein>
    <recommendedName>
        <fullName evidence="3">Multidrug export protein MepA</fullName>
    </recommendedName>
</protein>
<evidence type="ECO:0000256" key="2">
    <source>
        <dbReference type="ARBA" id="ARBA00008417"/>
    </source>
</evidence>
<comment type="subcellular location">
    <subcellularLocation>
        <location evidence="1">Cell membrane</location>
        <topology evidence="1">Multi-pass membrane protein</topology>
    </subcellularLocation>
</comment>
<keyword evidence="8 10" id="KW-0472">Membrane</keyword>
<dbReference type="NCBIfam" id="TIGR00797">
    <property type="entry name" value="matE"/>
    <property type="match status" value="1"/>
</dbReference>
<comment type="similarity">
    <text evidence="2">Belongs to the multi antimicrobial extrusion (MATE) (TC 2.A.66.1) family. MepA subfamily.</text>
</comment>
<organism evidence="11 12">
    <name type="scientific">Raoultibacter timonensis</name>
    <dbReference type="NCBI Taxonomy" id="1907662"/>
    <lineage>
        <taxon>Bacteria</taxon>
        <taxon>Bacillati</taxon>
        <taxon>Actinomycetota</taxon>
        <taxon>Coriobacteriia</taxon>
        <taxon>Eggerthellales</taxon>
        <taxon>Eggerthellaceae</taxon>
        <taxon>Raoultibacter</taxon>
    </lineage>
</organism>
<evidence type="ECO:0000256" key="10">
    <source>
        <dbReference type="SAM" id="Phobius"/>
    </source>
</evidence>
<dbReference type="Proteomes" id="UP001320544">
    <property type="component" value="Chromosome"/>
</dbReference>
<dbReference type="Pfam" id="PF01554">
    <property type="entry name" value="MatE"/>
    <property type="match status" value="2"/>
</dbReference>
<feature type="transmembrane region" description="Helical" evidence="10">
    <location>
        <begin position="77"/>
        <end position="99"/>
    </location>
</feature>
<proteinExistence type="inferred from homology"/>
<gene>
    <name evidence="11" type="ORF">CE91St30_07280</name>
</gene>
<feature type="transmembrane region" description="Helical" evidence="10">
    <location>
        <begin position="111"/>
        <end position="133"/>
    </location>
</feature>
<evidence type="ECO:0000256" key="1">
    <source>
        <dbReference type="ARBA" id="ARBA00004651"/>
    </source>
</evidence>
<feature type="transmembrane region" description="Helical" evidence="10">
    <location>
        <begin position="415"/>
        <end position="437"/>
    </location>
</feature>
<evidence type="ECO:0000313" key="11">
    <source>
        <dbReference type="EMBL" id="BDE95395.1"/>
    </source>
</evidence>
<reference evidence="11 12" key="1">
    <citation type="submission" date="2022-01" db="EMBL/GenBank/DDBJ databases">
        <title>Novel bile acid biosynthetic pathways are enriched in the microbiome of centenarians.</title>
        <authorList>
            <person name="Sato Y."/>
            <person name="Atarashi K."/>
            <person name="Plichta R.D."/>
            <person name="Arai Y."/>
            <person name="Sasajima S."/>
            <person name="Kearney M.S."/>
            <person name="Suda W."/>
            <person name="Takeshita K."/>
            <person name="Sasaki T."/>
            <person name="Okamoto S."/>
            <person name="Skelly N.A."/>
            <person name="Okamura Y."/>
            <person name="Vlamakis H."/>
            <person name="Li Y."/>
            <person name="Tanoue T."/>
            <person name="Takei H."/>
            <person name="Nittono H."/>
            <person name="Narushima S."/>
            <person name="Irie J."/>
            <person name="Itoh H."/>
            <person name="Moriya K."/>
            <person name="Sugiura Y."/>
            <person name="Suematsu M."/>
            <person name="Moritoki N."/>
            <person name="Shibata S."/>
            <person name="Littman R.D."/>
            <person name="Fischbach A.M."/>
            <person name="Uwamino Y."/>
            <person name="Inoue T."/>
            <person name="Honda A."/>
            <person name="Hattori M."/>
            <person name="Murai T."/>
            <person name="Xavier J.R."/>
            <person name="Hirose N."/>
            <person name="Honda K."/>
        </authorList>
    </citation>
    <scope>NUCLEOTIDE SEQUENCE [LARGE SCALE GENOMIC DNA]</scope>
    <source>
        <strain evidence="11 12">CE91-St30</strain>
    </source>
</reference>
<evidence type="ECO:0000256" key="6">
    <source>
        <dbReference type="ARBA" id="ARBA00022692"/>
    </source>
</evidence>
<feature type="transmembrane region" description="Helical" evidence="10">
    <location>
        <begin position="379"/>
        <end position="403"/>
    </location>
</feature>
<keyword evidence="4" id="KW-0813">Transport</keyword>
<feature type="transmembrane region" description="Helical" evidence="10">
    <location>
        <begin position="35"/>
        <end position="57"/>
    </location>
</feature>
<dbReference type="InterPro" id="IPR002528">
    <property type="entry name" value="MATE_fam"/>
</dbReference>
<dbReference type="InterPro" id="IPR045070">
    <property type="entry name" value="MATE_MepA-like"/>
</dbReference>
<feature type="transmembrane region" description="Helical" evidence="10">
    <location>
        <begin position="183"/>
        <end position="204"/>
    </location>
</feature>
<dbReference type="PANTHER" id="PTHR43823:SF3">
    <property type="entry name" value="MULTIDRUG EXPORT PROTEIN MEPA"/>
    <property type="match status" value="1"/>
</dbReference>
<evidence type="ECO:0000256" key="4">
    <source>
        <dbReference type="ARBA" id="ARBA00022448"/>
    </source>
</evidence>
<dbReference type="InterPro" id="IPR048279">
    <property type="entry name" value="MdtK-like"/>
</dbReference>
<evidence type="ECO:0000256" key="7">
    <source>
        <dbReference type="ARBA" id="ARBA00022989"/>
    </source>
</evidence>
<keyword evidence="9" id="KW-0046">Antibiotic resistance</keyword>
<keyword evidence="6 10" id="KW-0812">Transmembrane</keyword>
<evidence type="ECO:0000256" key="9">
    <source>
        <dbReference type="ARBA" id="ARBA00023251"/>
    </source>
</evidence>
<dbReference type="RefSeq" id="WP_244411787.1">
    <property type="nucleotide sequence ID" value="NZ_AP025564.1"/>
</dbReference>
<feature type="transmembrane region" description="Helical" evidence="10">
    <location>
        <begin position="443"/>
        <end position="461"/>
    </location>
</feature>
<keyword evidence="7 10" id="KW-1133">Transmembrane helix</keyword>
<evidence type="ECO:0000313" key="12">
    <source>
        <dbReference type="Proteomes" id="UP001320544"/>
    </source>
</evidence>
<feature type="transmembrane region" description="Helical" evidence="10">
    <location>
        <begin position="337"/>
        <end position="359"/>
    </location>
</feature>
<evidence type="ECO:0000256" key="5">
    <source>
        <dbReference type="ARBA" id="ARBA00022475"/>
    </source>
</evidence>